<dbReference type="CDD" id="cd02183">
    <property type="entry name" value="GH16_fungal_CRH1_transglycosylase"/>
    <property type="match status" value="1"/>
</dbReference>
<keyword evidence="8 14" id="KW-0472">Membrane</keyword>
<keyword evidence="9" id="KW-0325">Glycoprotein</keyword>
<feature type="active site" description="Proton donor" evidence="15">
    <location>
        <position position="127"/>
    </location>
</feature>
<evidence type="ECO:0000256" key="6">
    <source>
        <dbReference type="ARBA" id="ARBA00022729"/>
    </source>
</evidence>
<evidence type="ECO:0000259" key="19">
    <source>
        <dbReference type="PROSITE" id="PS51762"/>
    </source>
</evidence>
<evidence type="ECO:0000313" key="21">
    <source>
        <dbReference type="Proteomes" id="UP000053259"/>
    </source>
</evidence>
<evidence type="ECO:0000256" key="2">
    <source>
        <dbReference type="ARBA" id="ARBA00004589"/>
    </source>
</evidence>
<gene>
    <name evidence="20" type="ORF">PV09_08225</name>
</gene>
<keyword evidence="7 14" id="KW-0378">Hydrolase</keyword>
<keyword evidence="4" id="KW-0328">Glycosyltransferase</keyword>
<comment type="subcellular location">
    <subcellularLocation>
        <location evidence="2">Membrane</location>
        <topology evidence="2">Lipid-anchor</topology>
        <topology evidence="2">GPI-anchor</topology>
    </subcellularLocation>
</comment>
<evidence type="ECO:0000256" key="12">
    <source>
        <dbReference type="ARBA" id="ARBA00023316"/>
    </source>
</evidence>
<dbReference type="GO" id="GO:0031505">
    <property type="term" value="P:fungal-type cell wall organization"/>
    <property type="evidence" value="ECO:0007669"/>
    <property type="project" value="TreeGrafter"/>
</dbReference>
<dbReference type="PIRSF" id="PIRSF037299">
    <property type="entry name" value="Glycosidase_CRH1_prd"/>
    <property type="match status" value="1"/>
</dbReference>
<dbReference type="PANTHER" id="PTHR10963">
    <property type="entry name" value="GLYCOSYL HYDROLASE-RELATED"/>
    <property type="match status" value="1"/>
</dbReference>
<evidence type="ECO:0000256" key="5">
    <source>
        <dbReference type="ARBA" id="ARBA00022679"/>
    </source>
</evidence>
<dbReference type="EMBL" id="KN847566">
    <property type="protein sequence ID" value="KIW00184.1"/>
    <property type="molecule type" value="Genomic_DNA"/>
</dbReference>
<dbReference type="GO" id="GO:0005975">
    <property type="term" value="P:carbohydrate metabolic process"/>
    <property type="evidence" value="ECO:0007669"/>
    <property type="project" value="InterPro"/>
</dbReference>
<dbReference type="GO" id="GO:0009277">
    <property type="term" value="C:fungal-type cell wall"/>
    <property type="evidence" value="ECO:0007669"/>
    <property type="project" value="TreeGrafter"/>
</dbReference>
<dbReference type="GO" id="GO:0098552">
    <property type="term" value="C:side of membrane"/>
    <property type="evidence" value="ECO:0007669"/>
    <property type="project" value="UniProtKB-KW"/>
</dbReference>
<evidence type="ECO:0000256" key="14">
    <source>
        <dbReference type="PIRNR" id="PIRNR037299"/>
    </source>
</evidence>
<proteinExistence type="inferred from homology"/>
<feature type="signal peptide" evidence="18">
    <location>
        <begin position="1"/>
        <end position="20"/>
    </location>
</feature>
<organism evidence="20 21">
    <name type="scientific">Verruconis gallopava</name>
    <dbReference type="NCBI Taxonomy" id="253628"/>
    <lineage>
        <taxon>Eukaryota</taxon>
        <taxon>Fungi</taxon>
        <taxon>Dikarya</taxon>
        <taxon>Ascomycota</taxon>
        <taxon>Pezizomycotina</taxon>
        <taxon>Dothideomycetes</taxon>
        <taxon>Pleosporomycetidae</taxon>
        <taxon>Venturiales</taxon>
        <taxon>Sympoventuriaceae</taxon>
        <taxon>Verruconis</taxon>
    </lineage>
</organism>
<protein>
    <recommendedName>
        <fullName evidence="14">Crh-like protein</fullName>
        <ecNumber evidence="14">3.2.-.-</ecNumber>
    </recommendedName>
</protein>
<evidence type="ECO:0000256" key="3">
    <source>
        <dbReference type="ARBA" id="ARBA00022622"/>
    </source>
</evidence>
<name>A0A0D2AM20_9PEZI</name>
<dbReference type="AlphaFoldDB" id="A0A0D2AM20"/>
<keyword evidence="12" id="KW-0961">Cell wall biogenesis/degradation</keyword>
<evidence type="ECO:0000256" key="9">
    <source>
        <dbReference type="ARBA" id="ARBA00023180"/>
    </source>
</evidence>
<dbReference type="InterPro" id="IPR000757">
    <property type="entry name" value="Beta-glucanase-like"/>
</dbReference>
<dbReference type="InParanoid" id="A0A0D2AM20"/>
<dbReference type="RefSeq" id="XP_016210053.1">
    <property type="nucleotide sequence ID" value="XM_016362088.1"/>
</dbReference>
<evidence type="ECO:0000256" key="4">
    <source>
        <dbReference type="ARBA" id="ARBA00022676"/>
    </source>
</evidence>
<keyword evidence="11" id="KW-0326">Glycosidase</keyword>
<feature type="disulfide bond" evidence="16">
    <location>
        <begin position="26"/>
        <end position="33"/>
    </location>
</feature>
<dbReference type="PROSITE" id="PS51762">
    <property type="entry name" value="GH16_2"/>
    <property type="match status" value="1"/>
</dbReference>
<dbReference type="GeneID" id="27316198"/>
<evidence type="ECO:0000256" key="7">
    <source>
        <dbReference type="ARBA" id="ARBA00022801"/>
    </source>
</evidence>
<dbReference type="OrthoDB" id="4781at2759"/>
<keyword evidence="16" id="KW-1015">Disulfide bond</keyword>
<evidence type="ECO:0000256" key="17">
    <source>
        <dbReference type="SAM" id="MobiDB-lite"/>
    </source>
</evidence>
<dbReference type="PANTHER" id="PTHR10963:SF27">
    <property type="entry name" value="GLYCOSIDASE-RELATED"/>
    <property type="match status" value="1"/>
</dbReference>
<feature type="domain" description="GH16" evidence="19">
    <location>
        <begin position="28"/>
        <end position="235"/>
    </location>
</feature>
<dbReference type="GO" id="GO:0008843">
    <property type="term" value="F:endochitinase activity"/>
    <property type="evidence" value="ECO:0007669"/>
    <property type="project" value="UniProtKB-EC"/>
</dbReference>
<dbReference type="Proteomes" id="UP000053259">
    <property type="component" value="Unassembled WGS sequence"/>
</dbReference>
<feature type="region of interest" description="Disordered" evidence="17">
    <location>
        <begin position="340"/>
        <end position="369"/>
    </location>
</feature>
<dbReference type="InterPro" id="IPR013320">
    <property type="entry name" value="ConA-like_dom_sf"/>
</dbReference>
<evidence type="ECO:0000256" key="10">
    <source>
        <dbReference type="ARBA" id="ARBA00023288"/>
    </source>
</evidence>
<dbReference type="GO" id="GO:0016757">
    <property type="term" value="F:glycosyltransferase activity"/>
    <property type="evidence" value="ECO:0007669"/>
    <property type="project" value="UniProtKB-KW"/>
</dbReference>
<dbReference type="Gene3D" id="2.60.120.200">
    <property type="match status" value="1"/>
</dbReference>
<dbReference type="STRING" id="253628.A0A0D2AM20"/>
<reference evidence="20 21" key="1">
    <citation type="submission" date="2015-01" db="EMBL/GenBank/DDBJ databases">
        <title>The Genome Sequence of Ochroconis gallopava CBS43764.</title>
        <authorList>
            <consortium name="The Broad Institute Genomics Platform"/>
            <person name="Cuomo C."/>
            <person name="de Hoog S."/>
            <person name="Gorbushina A."/>
            <person name="Stielow B."/>
            <person name="Teixiera M."/>
            <person name="Abouelleil A."/>
            <person name="Chapman S.B."/>
            <person name="Priest M."/>
            <person name="Young S.K."/>
            <person name="Wortman J."/>
            <person name="Nusbaum C."/>
            <person name="Birren B."/>
        </authorList>
    </citation>
    <scope>NUCLEOTIDE SEQUENCE [LARGE SCALE GENOMIC DNA]</scope>
    <source>
        <strain evidence="20 21">CBS 43764</strain>
    </source>
</reference>
<evidence type="ECO:0000256" key="13">
    <source>
        <dbReference type="ARBA" id="ARBA00038074"/>
    </source>
</evidence>
<dbReference type="VEuPathDB" id="FungiDB:PV09_08225"/>
<evidence type="ECO:0000256" key="11">
    <source>
        <dbReference type="ARBA" id="ARBA00023295"/>
    </source>
</evidence>
<dbReference type="Pfam" id="PF00722">
    <property type="entry name" value="Glyco_hydro_16"/>
    <property type="match status" value="1"/>
</dbReference>
<dbReference type="InterPro" id="IPR050546">
    <property type="entry name" value="Glycosyl_Hydrlase_16"/>
</dbReference>
<keyword evidence="6 18" id="KW-0732">Signal</keyword>
<keyword evidence="3" id="KW-0336">GPI-anchor</keyword>
<dbReference type="InterPro" id="IPR017168">
    <property type="entry name" value="CHR-like"/>
</dbReference>
<keyword evidence="21" id="KW-1185">Reference proteome</keyword>
<keyword evidence="10" id="KW-0449">Lipoprotein</keyword>
<dbReference type="EC" id="3.2.-.-" evidence="14"/>
<feature type="chain" id="PRO_5002253748" description="Crh-like protein" evidence="18">
    <location>
        <begin position="21"/>
        <end position="398"/>
    </location>
</feature>
<accession>A0A0D2AM20</accession>
<evidence type="ECO:0000313" key="20">
    <source>
        <dbReference type="EMBL" id="KIW00184.1"/>
    </source>
</evidence>
<evidence type="ECO:0000256" key="16">
    <source>
        <dbReference type="PIRSR" id="PIRSR037299-2"/>
    </source>
</evidence>
<keyword evidence="5" id="KW-0808">Transferase</keyword>
<comment type="catalytic activity">
    <reaction evidence="1">
        <text>Random endo-hydrolysis of N-acetyl-beta-D-glucosaminide (1-&gt;4)-beta-linkages in chitin and chitodextrins.</text>
        <dbReference type="EC" id="3.2.1.14"/>
    </reaction>
</comment>
<sequence>MRTVKSAVLFLSALSPAVLAQTFSSCKDDLPSCPVDPAQKNPVLDANFGSGGTPPAGWKQSACKGKATYDSNGVSLTVAESGDCPALETEDYFFFGMVEVKMKAAPGAGIVSSIVMESDALDEIDWEFIGGENYRVQSNYFGKGDTSSYDRMVYIPVSDPQNQAHTYAVNWTSSAITWFVDGAAVRTLLYADAQGGTRFPQTPMKLKVGIWAGGDPTNNAPGTVAWAMGGQPGTTNYADGPFSMYVESVKIVNYSPADSYTYGDNSGTWQSIKVQGGSTGGIVSPDQIAAEQSTVSSAAITVSTGSAPPVQPLATVTANSTTSSTLVTSVQSSSTSVETASATAQSGSPSVASTSTTSSVSASHSSGPVQATGAASSARIAGGVSASALLGFLMAVFA</sequence>
<dbReference type="HOGENOM" id="CLU_027506_3_2_1"/>
<evidence type="ECO:0000256" key="8">
    <source>
        <dbReference type="ARBA" id="ARBA00023136"/>
    </source>
</evidence>
<comment type="similarity">
    <text evidence="13">Belongs to the glycosyl hydrolase 16 family. CRH1 subfamily.</text>
</comment>
<dbReference type="PROSITE" id="PS51257">
    <property type="entry name" value="PROKAR_LIPOPROTEIN"/>
    <property type="match status" value="1"/>
</dbReference>
<evidence type="ECO:0000256" key="1">
    <source>
        <dbReference type="ARBA" id="ARBA00000822"/>
    </source>
</evidence>
<feature type="active site" description="Proton donor" evidence="15">
    <location>
        <position position="123"/>
    </location>
</feature>
<dbReference type="SUPFAM" id="SSF49899">
    <property type="entry name" value="Concanavalin A-like lectins/glucanases"/>
    <property type="match status" value="1"/>
</dbReference>
<evidence type="ECO:0000256" key="15">
    <source>
        <dbReference type="PIRSR" id="PIRSR037299-1"/>
    </source>
</evidence>
<evidence type="ECO:0000256" key="18">
    <source>
        <dbReference type="SAM" id="SignalP"/>
    </source>
</evidence>